<evidence type="ECO:0000259" key="1">
    <source>
        <dbReference type="Pfam" id="PF26468"/>
    </source>
</evidence>
<gene>
    <name evidence="2" type="ORF">GCM10022389_20680</name>
</gene>
<dbReference type="EMBL" id="BAABCT010000005">
    <property type="protein sequence ID" value="GAA4074913.1"/>
    <property type="molecule type" value="Genomic_DNA"/>
</dbReference>
<reference evidence="3" key="1">
    <citation type="journal article" date="2019" name="Int. J. Syst. Evol. Microbiol.">
        <title>The Global Catalogue of Microorganisms (GCM) 10K type strain sequencing project: providing services to taxonomists for standard genome sequencing and annotation.</title>
        <authorList>
            <consortium name="The Broad Institute Genomics Platform"/>
            <consortium name="The Broad Institute Genome Sequencing Center for Infectious Disease"/>
            <person name="Wu L."/>
            <person name="Ma J."/>
        </authorList>
    </citation>
    <scope>NUCLEOTIDE SEQUENCE [LARGE SCALE GENOMIC DNA]</scope>
    <source>
        <strain evidence="3">JCM 17069</strain>
    </source>
</reference>
<comment type="caution">
    <text evidence="2">The sequence shown here is derived from an EMBL/GenBank/DDBJ whole genome shotgun (WGS) entry which is preliminary data.</text>
</comment>
<evidence type="ECO:0000313" key="2">
    <source>
        <dbReference type="EMBL" id="GAA4074913.1"/>
    </source>
</evidence>
<dbReference type="Proteomes" id="UP001500367">
    <property type="component" value="Unassembled WGS sequence"/>
</dbReference>
<protein>
    <recommendedName>
        <fullName evidence="1">GIY-YIG domain-containing protein</fullName>
    </recommendedName>
</protein>
<sequence>MNRKEQIDEFYELIEKLPIRYLKDVKNSDLPEKGVYFFFEDGENRTNLNQKRVVRIGTHAVQANSKATLYKRLKQHSGPNHGYGRHRMSVQRELIGYSIRNKEYSGEYNEWGIRNEKSNKIILIQEKKLEKEVSDYILNMPFIVLKVEGDSSKDNLRAYIESNSIKLLSNYCKTPVDPPSENWLGLYCDNNKVIKSGLWNRKEIEENSEIDFYFFEKLKHLINDMK</sequence>
<dbReference type="RefSeq" id="WP_344816636.1">
    <property type="nucleotide sequence ID" value="NZ_BAABCT010000005.1"/>
</dbReference>
<organism evidence="2 3">
    <name type="scientific">Flavobacterium cheonanense</name>
    <dbReference type="NCBI Taxonomy" id="706183"/>
    <lineage>
        <taxon>Bacteria</taxon>
        <taxon>Pseudomonadati</taxon>
        <taxon>Bacteroidota</taxon>
        <taxon>Flavobacteriia</taxon>
        <taxon>Flavobacteriales</taxon>
        <taxon>Flavobacteriaceae</taxon>
        <taxon>Flavobacterium</taxon>
    </lineage>
</organism>
<dbReference type="Pfam" id="PF26468">
    <property type="entry name" value="GIY_YIG_3"/>
    <property type="match status" value="1"/>
</dbReference>
<evidence type="ECO:0000313" key="3">
    <source>
        <dbReference type="Proteomes" id="UP001500367"/>
    </source>
</evidence>
<keyword evidence="3" id="KW-1185">Reference proteome</keyword>
<accession>A0ABP7VUR6</accession>
<dbReference type="InterPro" id="IPR058782">
    <property type="entry name" value="GIY_YIG_3"/>
</dbReference>
<name>A0ABP7VUR6_9FLAO</name>
<proteinExistence type="predicted"/>
<feature type="domain" description="GIY-YIG" evidence="1">
    <location>
        <begin position="1"/>
        <end position="224"/>
    </location>
</feature>